<dbReference type="PANTHER" id="PTHR43557">
    <property type="entry name" value="APOPTOSIS-INDUCING FACTOR 1"/>
    <property type="match status" value="1"/>
</dbReference>
<dbReference type="SUPFAM" id="SSF55424">
    <property type="entry name" value="FAD/NAD-linked reductases, dimerisation (C-terminal) domain"/>
    <property type="match status" value="1"/>
</dbReference>
<dbReference type="InterPro" id="IPR050446">
    <property type="entry name" value="FAD-oxidoreductase/Apoptosis"/>
</dbReference>
<dbReference type="InterPro" id="IPR016156">
    <property type="entry name" value="FAD/NAD-linked_Rdtase_dimer_sf"/>
</dbReference>
<keyword evidence="6" id="KW-1185">Reference proteome</keyword>
<dbReference type="GO" id="GO:0005737">
    <property type="term" value="C:cytoplasm"/>
    <property type="evidence" value="ECO:0007669"/>
    <property type="project" value="TreeGrafter"/>
</dbReference>
<dbReference type="Gene3D" id="3.30.390.30">
    <property type="match status" value="1"/>
</dbReference>
<dbReference type="EMBL" id="PVTO01000003">
    <property type="protein sequence ID" value="PRY83611.1"/>
    <property type="molecule type" value="Genomic_DNA"/>
</dbReference>
<evidence type="ECO:0000259" key="4">
    <source>
        <dbReference type="Pfam" id="PF07992"/>
    </source>
</evidence>
<dbReference type="GO" id="GO:0033108">
    <property type="term" value="P:mitochondrial respiratory chain complex assembly"/>
    <property type="evidence" value="ECO:0007669"/>
    <property type="project" value="TreeGrafter"/>
</dbReference>
<feature type="domain" description="FAD/NAD(P)-binding" evidence="4">
    <location>
        <begin position="9"/>
        <end position="303"/>
    </location>
</feature>
<comment type="caution">
    <text evidence="5">The sequence shown here is derived from an EMBL/GenBank/DDBJ whole genome shotgun (WGS) entry which is preliminary data.</text>
</comment>
<protein>
    <submittedName>
        <fullName evidence="5">NADPH-dependent 2,4-dienoyl-CoA reductase/sulfur reductase-like enzyme</fullName>
    </submittedName>
</protein>
<sequence>MMEEIIKHYDYLMVGGGMAAAYAAEGIREVDSSGTIGLITTDRDEPYTRPALTKKLWTDEEFTEDEVSLETSEKTGADIFLEAEVKSIDTENKLVETSDGRQFGYKKLLLSTGGEPQRIEGPDDERVVAFRSWKDYRDLRGKYAGKGKHVLVVGGSYIGTELAANLALNDTTVTFIYPQDLLSGNRFPEELAKEYEERYRSNGITLMSSTRADSYSIEDDQVVLKLENGETVTGDALVLGVGVKPRLSLAEEAGLGVDDGVTADKYLKTSDPDIYAAGDIVSYPDPILGRNRIEHVDHARKSGTTAGKNMAGAQEPYDYTPYFYSMVFDISWKAIGTLDPELDYYIDEVDGGKVVYYLKDDKPVGIITWNVEPDLDEVRAVLQSPPASREGLKGLIREKEED</sequence>
<dbReference type="Pfam" id="PF07992">
    <property type="entry name" value="Pyr_redox_2"/>
    <property type="match status" value="1"/>
</dbReference>
<keyword evidence="3" id="KW-0560">Oxidoreductase</keyword>
<dbReference type="SUPFAM" id="SSF51905">
    <property type="entry name" value="FAD/NAD(P)-binding domain"/>
    <property type="match status" value="1"/>
</dbReference>
<keyword evidence="2" id="KW-0274">FAD</keyword>
<reference evidence="5 6" key="1">
    <citation type="submission" date="2018-03" db="EMBL/GenBank/DDBJ databases">
        <title>Genomic Encyclopedia of Archaeal and Bacterial Type Strains, Phase II (KMG-II): from individual species to whole genera.</title>
        <authorList>
            <person name="Goeker M."/>
        </authorList>
    </citation>
    <scope>NUCLEOTIDE SEQUENCE [LARGE SCALE GENOMIC DNA]</scope>
    <source>
        <strain evidence="5 6">DSM 13175</strain>
    </source>
</reference>
<dbReference type="PRINTS" id="PR00368">
    <property type="entry name" value="FADPNR"/>
</dbReference>
<gene>
    <name evidence="5" type="ORF">CLV38_10334</name>
</gene>
<name>A0A2T0WA77_9LACT</name>
<evidence type="ECO:0000313" key="5">
    <source>
        <dbReference type="EMBL" id="PRY83611.1"/>
    </source>
</evidence>
<evidence type="ECO:0000256" key="1">
    <source>
        <dbReference type="ARBA" id="ARBA00022630"/>
    </source>
</evidence>
<dbReference type="Proteomes" id="UP000238205">
    <property type="component" value="Unassembled WGS sequence"/>
</dbReference>
<keyword evidence="1" id="KW-0285">Flavoprotein</keyword>
<accession>A0A2T0WA77</accession>
<dbReference type="PRINTS" id="PR00411">
    <property type="entry name" value="PNDRDTASEI"/>
</dbReference>
<dbReference type="PANTHER" id="PTHR43557:SF4">
    <property type="entry name" value="APOPTOSIS-INDUCING FACTOR 1, MITOCHONDRIAL"/>
    <property type="match status" value="1"/>
</dbReference>
<organism evidence="5 6">
    <name type="scientific">Alkalibacterium olivapovliticus</name>
    <dbReference type="NCBI Taxonomy" id="99907"/>
    <lineage>
        <taxon>Bacteria</taxon>
        <taxon>Bacillati</taxon>
        <taxon>Bacillota</taxon>
        <taxon>Bacilli</taxon>
        <taxon>Lactobacillales</taxon>
        <taxon>Carnobacteriaceae</taxon>
        <taxon>Alkalibacterium</taxon>
    </lineage>
</organism>
<evidence type="ECO:0000313" key="6">
    <source>
        <dbReference type="Proteomes" id="UP000238205"/>
    </source>
</evidence>
<dbReference type="InterPro" id="IPR023753">
    <property type="entry name" value="FAD/NAD-binding_dom"/>
</dbReference>
<evidence type="ECO:0000256" key="2">
    <source>
        <dbReference type="ARBA" id="ARBA00022827"/>
    </source>
</evidence>
<dbReference type="Gene3D" id="3.50.50.60">
    <property type="entry name" value="FAD/NAD(P)-binding domain"/>
    <property type="match status" value="2"/>
</dbReference>
<dbReference type="GO" id="GO:0016174">
    <property type="term" value="F:NAD(P)H oxidase H2O2-forming activity"/>
    <property type="evidence" value="ECO:0007669"/>
    <property type="project" value="TreeGrafter"/>
</dbReference>
<dbReference type="RefSeq" id="WP_245920515.1">
    <property type="nucleotide sequence ID" value="NZ_PVTO01000003.1"/>
</dbReference>
<proteinExistence type="predicted"/>
<dbReference type="InterPro" id="IPR036188">
    <property type="entry name" value="FAD/NAD-bd_sf"/>
</dbReference>
<evidence type="ECO:0000256" key="3">
    <source>
        <dbReference type="ARBA" id="ARBA00023002"/>
    </source>
</evidence>
<dbReference type="GO" id="GO:0012501">
    <property type="term" value="P:programmed cell death"/>
    <property type="evidence" value="ECO:0007669"/>
    <property type="project" value="TreeGrafter"/>
</dbReference>
<dbReference type="AlphaFoldDB" id="A0A2T0WA77"/>
<dbReference type="GO" id="GO:0071949">
    <property type="term" value="F:FAD binding"/>
    <property type="evidence" value="ECO:0007669"/>
    <property type="project" value="TreeGrafter"/>
</dbReference>